<feature type="transmembrane region" description="Helical" evidence="7">
    <location>
        <begin position="12"/>
        <end position="34"/>
    </location>
</feature>
<dbReference type="GO" id="GO:0005886">
    <property type="term" value="C:plasma membrane"/>
    <property type="evidence" value="ECO:0007669"/>
    <property type="project" value="TreeGrafter"/>
</dbReference>
<evidence type="ECO:0000256" key="5">
    <source>
        <dbReference type="ARBA" id="ARBA00023136"/>
    </source>
</evidence>
<feature type="disulfide bond" evidence="6">
    <location>
        <begin position="144"/>
        <end position="176"/>
    </location>
</feature>
<keyword evidence="3 7" id="KW-0812">Transmembrane</keyword>
<dbReference type="PIRSF" id="PIRSF002419">
    <property type="entry name" value="Tetraspanin"/>
    <property type="match status" value="1"/>
</dbReference>
<dbReference type="Proteomes" id="UP001163046">
    <property type="component" value="Unassembled WGS sequence"/>
</dbReference>
<protein>
    <recommendedName>
        <fullName evidence="7">Tetraspanin</fullName>
    </recommendedName>
</protein>
<evidence type="ECO:0000256" key="6">
    <source>
        <dbReference type="PIRSR" id="PIRSR002419-1"/>
    </source>
</evidence>
<sequence>MASGGMVCIKYLLFLFNFIFWVSGICLIAIGAIVKAKYSDFVKISDSSLSSGAVFLIIIGVIVAIVGFLGCCGAYKENYCMVTTFAVLLAIIFILELAAGALAYAYRGKLEGYAKKGLRDGVEKYDTDEAYKKAMDKVQDQFKCCGVDDDGYTLYLKGNNTNATFPESCCANKTGCPTTVGDAKKAKPDVFKKKGCLKGFEQYLKGSPVIVGGVGIGIAFIQLIGIVFACCLMRSIKKEYEVM</sequence>
<keyword evidence="5 7" id="KW-0472">Membrane</keyword>
<dbReference type="Gene3D" id="1.10.1450.10">
    <property type="entry name" value="Tetraspanin"/>
    <property type="match status" value="1"/>
</dbReference>
<dbReference type="InterPro" id="IPR018499">
    <property type="entry name" value="Tetraspanin/Peripherin"/>
</dbReference>
<evidence type="ECO:0000256" key="4">
    <source>
        <dbReference type="ARBA" id="ARBA00022989"/>
    </source>
</evidence>
<accession>A0A9W9YLP7</accession>
<reference evidence="8" key="1">
    <citation type="submission" date="2023-01" db="EMBL/GenBank/DDBJ databases">
        <title>Genome assembly of the deep-sea coral Lophelia pertusa.</title>
        <authorList>
            <person name="Herrera S."/>
            <person name="Cordes E."/>
        </authorList>
    </citation>
    <scope>NUCLEOTIDE SEQUENCE</scope>
    <source>
        <strain evidence="8">USNM1676648</strain>
        <tissue evidence="8">Polyp</tissue>
    </source>
</reference>
<dbReference type="OrthoDB" id="10033535at2759"/>
<dbReference type="GO" id="GO:0007229">
    <property type="term" value="P:integrin-mediated signaling pathway"/>
    <property type="evidence" value="ECO:0007669"/>
    <property type="project" value="UniProtKB-KW"/>
</dbReference>
<dbReference type="SUPFAM" id="SSF48652">
    <property type="entry name" value="Tetraspanin"/>
    <property type="match status" value="1"/>
</dbReference>
<feature type="transmembrane region" description="Helical" evidence="7">
    <location>
        <begin position="209"/>
        <end position="233"/>
    </location>
</feature>
<evidence type="ECO:0000256" key="1">
    <source>
        <dbReference type="ARBA" id="ARBA00004141"/>
    </source>
</evidence>
<gene>
    <name evidence="8" type="primary">Tsp42Ed_1</name>
    <name evidence="8" type="ORF">OS493_034503</name>
</gene>
<keyword evidence="4 7" id="KW-1133">Transmembrane helix</keyword>
<comment type="subcellular location">
    <subcellularLocation>
        <location evidence="1 7">Membrane</location>
        <topology evidence="1 7">Multi-pass membrane protein</topology>
    </subcellularLocation>
</comment>
<comment type="caution">
    <text evidence="8">The sequence shown here is derived from an EMBL/GenBank/DDBJ whole genome shotgun (WGS) entry which is preliminary data.</text>
</comment>
<evidence type="ECO:0000256" key="7">
    <source>
        <dbReference type="RuleBase" id="RU361218"/>
    </source>
</evidence>
<keyword evidence="9" id="KW-1185">Reference proteome</keyword>
<comment type="similarity">
    <text evidence="2 7">Belongs to the tetraspanin (TM4SF) family.</text>
</comment>
<name>A0A9W9YLP7_9CNID</name>
<evidence type="ECO:0000256" key="3">
    <source>
        <dbReference type="ARBA" id="ARBA00022692"/>
    </source>
</evidence>
<dbReference type="AlphaFoldDB" id="A0A9W9YLP7"/>
<evidence type="ECO:0000313" key="9">
    <source>
        <dbReference type="Proteomes" id="UP001163046"/>
    </source>
</evidence>
<evidence type="ECO:0000313" key="8">
    <source>
        <dbReference type="EMBL" id="KAJ7351899.1"/>
    </source>
</evidence>
<organism evidence="8 9">
    <name type="scientific">Desmophyllum pertusum</name>
    <dbReference type="NCBI Taxonomy" id="174260"/>
    <lineage>
        <taxon>Eukaryota</taxon>
        <taxon>Metazoa</taxon>
        <taxon>Cnidaria</taxon>
        <taxon>Anthozoa</taxon>
        <taxon>Hexacorallia</taxon>
        <taxon>Scleractinia</taxon>
        <taxon>Caryophylliina</taxon>
        <taxon>Caryophylliidae</taxon>
        <taxon>Desmophyllum</taxon>
    </lineage>
</organism>
<keyword evidence="8" id="KW-0401">Integrin</keyword>
<dbReference type="PRINTS" id="PR00259">
    <property type="entry name" value="TMFOUR"/>
</dbReference>
<dbReference type="PANTHER" id="PTHR19282">
    <property type="entry name" value="TETRASPANIN"/>
    <property type="match status" value="1"/>
</dbReference>
<dbReference type="Pfam" id="PF00335">
    <property type="entry name" value="Tetraspanin"/>
    <property type="match status" value="1"/>
</dbReference>
<feature type="transmembrane region" description="Helical" evidence="7">
    <location>
        <begin position="54"/>
        <end position="75"/>
    </location>
</feature>
<keyword evidence="6" id="KW-1015">Disulfide bond</keyword>
<dbReference type="EMBL" id="MU827350">
    <property type="protein sequence ID" value="KAJ7351899.1"/>
    <property type="molecule type" value="Genomic_DNA"/>
</dbReference>
<evidence type="ECO:0000256" key="2">
    <source>
        <dbReference type="ARBA" id="ARBA00006840"/>
    </source>
</evidence>
<dbReference type="InterPro" id="IPR000301">
    <property type="entry name" value="Tetraspanin_animals"/>
</dbReference>
<dbReference type="InterPro" id="IPR008952">
    <property type="entry name" value="Tetraspanin_EC2_sf"/>
</dbReference>
<proteinExistence type="inferred from homology"/>
<feature type="transmembrane region" description="Helical" evidence="7">
    <location>
        <begin position="82"/>
        <end position="106"/>
    </location>
</feature>
<dbReference type="PANTHER" id="PTHR19282:SF456">
    <property type="entry name" value="CD63 MOLECULE"/>
    <property type="match status" value="1"/>
</dbReference>